<dbReference type="AlphaFoldDB" id="A0A840P0V8"/>
<keyword evidence="2" id="KW-0378">Hydrolase</keyword>
<dbReference type="Pfam" id="PF13180">
    <property type="entry name" value="PDZ_2"/>
    <property type="match status" value="1"/>
</dbReference>
<sequence length="386" mass="37577">MGIHPRRAGAALVAAAVLATTAGACGALGTPGGSSPTPASPAPPATTATASPATSPGSPAPGTGQQGPPVTPPAGALAMEQAYSQVIRTVLPSIVQITTRTGLGSGIIYDTQGHIITNAHVIGDEDAFEVTPATGGSPRRARLVESFPAGDLAVIKVDDPSRLPPARFGDSSKVQVGQAVLAMGNPLGLSGSVTNGIVSAIGRTVSEPQERGSPGATIPNAIQTSAAINPGNSGGALVNLSGEVIGIPTLAATDPAYGGGAAPGIGFAIPSNTATDIAGQIVRTGKVTNTHRAALGISAGVAIGPDGRPEGVNVVSVTPNGGAAKAGIRPGDVIVSVNGVRTPTTVALAEVLAGLKPGDRAKVEIVRADGSEATVTVTLGELPSGE</sequence>
<dbReference type="PROSITE" id="PS51257">
    <property type="entry name" value="PROKAR_LIPOPROTEIN"/>
    <property type="match status" value="1"/>
</dbReference>
<dbReference type="InterPro" id="IPR009003">
    <property type="entry name" value="Peptidase_S1_PA"/>
</dbReference>
<feature type="region of interest" description="Disordered" evidence="3">
    <location>
        <begin position="29"/>
        <end position="75"/>
    </location>
</feature>
<proteinExistence type="predicted"/>
<comment type="caution">
    <text evidence="6">The sequence shown here is derived from an EMBL/GenBank/DDBJ whole genome shotgun (WGS) entry which is preliminary data.</text>
</comment>
<reference evidence="6 7" key="1">
    <citation type="submission" date="2020-08" db="EMBL/GenBank/DDBJ databases">
        <title>Genomic Encyclopedia of Type Strains, Phase IV (KMG-IV): sequencing the most valuable type-strain genomes for metagenomic binning, comparative biology and taxonomic classification.</title>
        <authorList>
            <person name="Goeker M."/>
        </authorList>
    </citation>
    <scope>NUCLEOTIDE SEQUENCE [LARGE SCALE GENOMIC DNA]</scope>
    <source>
        <strain evidence="6 7">DSM 45615</strain>
    </source>
</reference>
<evidence type="ECO:0000256" key="3">
    <source>
        <dbReference type="SAM" id="MobiDB-lite"/>
    </source>
</evidence>
<dbReference type="SUPFAM" id="SSF50156">
    <property type="entry name" value="PDZ domain-like"/>
    <property type="match status" value="1"/>
</dbReference>
<feature type="compositionally biased region" description="Low complexity" evidence="3">
    <location>
        <begin position="45"/>
        <end position="75"/>
    </location>
</feature>
<evidence type="ECO:0000313" key="7">
    <source>
        <dbReference type="Proteomes" id="UP000578449"/>
    </source>
</evidence>
<dbReference type="InterPro" id="IPR001940">
    <property type="entry name" value="Peptidase_S1C"/>
</dbReference>
<organism evidence="6 7">
    <name type="scientific">Thermocatellispora tengchongensis</name>
    <dbReference type="NCBI Taxonomy" id="1073253"/>
    <lineage>
        <taxon>Bacteria</taxon>
        <taxon>Bacillati</taxon>
        <taxon>Actinomycetota</taxon>
        <taxon>Actinomycetes</taxon>
        <taxon>Streptosporangiales</taxon>
        <taxon>Streptosporangiaceae</taxon>
        <taxon>Thermocatellispora</taxon>
    </lineage>
</organism>
<dbReference type="PRINTS" id="PR00834">
    <property type="entry name" value="PROTEASES2C"/>
</dbReference>
<accession>A0A840P0V8</accession>
<name>A0A840P0V8_9ACTN</name>
<dbReference type="GO" id="GO:0004252">
    <property type="term" value="F:serine-type endopeptidase activity"/>
    <property type="evidence" value="ECO:0007669"/>
    <property type="project" value="InterPro"/>
</dbReference>
<dbReference type="EMBL" id="JACHGN010000009">
    <property type="protein sequence ID" value="MBB5134874.1"/>
    <property type="molecule type" value="Genomic_DNA"/>
</dbReference>
<evidence type="ECO:0000259" key="5">
    <source>
        <dbReference type="PROSITE" id="PS50106"/>
    </source>
</evidence>
<dbReference type="PANTHER" id="PTHR43343">
    <property type="entry name" value="PEPTIDASE S12"/>
    <property type="match status" value="1"/>
</dbReference>
<evidence type="ECO:0000256" key="1">
    <source>
        <dbReference type="ARBA" id="ARBA00022670"/>
    </source>
</evidence>
<protein>
    <submittedName>
        <fullName evidence="6">S1-C subfamily serine protease</fullName>
    </submittedName>
</protein>
<gene>
    <name evidence="6" type="ORF">HNP84_004608</name>
</gene>
<dbReference type="PANTHER" id="PTHR43343:SF3">
    <property type="entry name" value="PROTEASE DO-LIKE 8, CHLOROPLASTIC"/>
    <property type="match status" value="1"/>
</dbReference>
<dbReference type="SUPFAM" id="SSF50494">
    <property type="entry name" value="Trypsin-like serine proteases"/>
    <property type="match status" value="1"/>
</dbReference>
<dbReference type="PROSITE" id="PS50106">
    <property type="entry name" value="PDZ"/>
    <property type="match status" value="1"/>
</dbReference>
<evidence type="ECO:0000256" key="2">
    <source>
        <dbReference type="ARBA" id="ARBA00022801"/>
    </source>
</evidence>
<feature type="signal peptide" evidence="4">
    <location>
        <begin position="1"/>
        <end position="26"/>
    </location>
</feature>
<dbReference type="InterPro" id="IPR036034">
    <property type="entry name" value="PDZ_sf"/>
</dbReference>
<dbReference type="SMART" id="SM00228">
    <property type="entry name" value="PDZ"/>
    <property type="match status" value="1"/>
</dbReference>
<dbReference type="GO" id="GO:0006508">
    <property type="term" value="P:proteolysis"/>
    <property type="evidence" value="ECO:0007669"/>
    <property type="project" value="UniProtKB-KW"/>
</dbReference>
<feature type="chain" id="PRO_5038657221" evidence="4">
    <location>
        <begin position="27"/>
        <end position="386"/>
    </location>
</feature>
<keyword evidence="7" id="KW-1185">Reference proteome</keyword>
<dbReference type="Gene3D" id="2.40.10.120">
    <property type="match status" value="1"/>
</dbReference>
<keyword evidence="1 6" id="KW-0645">Protease</keyword>
<dbReference type="Proteomes" id="UP000578449">
    <property type="component" value="Unassembled WGS sequence"/>
</dbReference>
<dbReference type="InterPro" id="IPR051201">
    <property type="entry name" value="Chloro_Bact_Ser_Proteases"/>
</dbReference>
<feature type="domain" description="PDZ" evidence="5">
    <location>
        <begin position="281"/>
        <end position="356"/>
    </location>
</feature>
<keyword evidence="4" id="KW-0732">Signal</keyword>
<evidence type="ECO:0000313" key="6">
    <source>
        <dbReference type="EMBL" id="MBB5134874.1"/>
    </source>
</evidence>
<dbReference type="InterPro" id="IPR001478">
    <property type="entry name" value="PDZ"/>
</dbReference>
<evidence type="ECO:0000256" key="4">
    <source>
        <dbReference type="SAM" id="SignalP"/>
    </source>
</evidence>
<dbReference type="RefSeq" id="WP_185051750.1">
    <property type="nucleotide sequence ID" value="NZ_BAABIX010000004.1"/>
</dbReference>
<dbReference type="Pfam" id="PF13365">
    <property type="entry name" value="Trypsin_2"/>
    <property type="match status" value="1"/>
</dbReference>
<dbReference type="Gene3D" id="2.30.42.10">
    <property type="match status" value="1"/>
</dbReference>